<feature type="domain" description="Peptidase M16 C-terminal" evidence="7">
    <location>
        <begin position="648"/>
        <end position="825"/>
    </location>
</feature>
<dbReference type="SUPFAM" id="SSF63411">
    <property type="entry name" value="LuxS/MPP-like metallohydrolase"/>
    <property type="match status" value="3"/>
</dbReference>
<dbReference type="PANTHER" id="PTHR43690">
    <property type="entry name" value="NARDILYSIN"/>
    <property type="match status" value="1"/>
</dbReference>
<name>A0ABY1BZP3_MYXFU</name>
<sequence>MSAVVGLLCVVLGACSTLPQRGQVVMRDVSFPLRDFRMPSGLRVVVEQDPRAPVVAMVALVGVGGSGDPMGKEGLAHVVEHLAFRARHGGSPSVSTRLEDAAAGYSNAFTSMDHTVYQTVAPKESLDLLVKMEGQRLSAPLSGLTPEMFAVEREVVRNELRQRNETGFVGQVFSWVHASVYAPEHPYSRPVIGTHDSLTAMSLADAQRFTRAHYRPDNTTLVIAGDVDLARVEAVLLDNLPPEWVGTGAPLAVDSRMPPVSEPPLRAAPAQMPEYQAAVGSPELYISWVLPRSFDEASAIHDFVRVNLSRSLGGSMRRDGDIAGFSTMLLPGTRASLLVVRVVLTQGSHPRRSADNMLDEVQWTWSQAPGHAAAVLGREYDFQALRRNVITGMVLESEELLSRTVRRAELTHFMLDARGYTRSQKALMTLDGGKVTDFAYKWLQRERARIILVRPGESGGAVVAAPVALPEEPPASARSERVIQAAQAALSAPVRTLKLDNGMEVLLAPRPGLPVVRVGAVLGGGRTYGPKSGVAEMAEYGAFRESWFEGNASHWGLHVYGGMRRDHQRFEVAGTSGNVGNMLAMLAEQLSSTRTSYDAWRFLQEQWVPLRKTLDSHPEERAQRDLMQLLYEPHPYSRYATGEELSRVSEEDMTAWIRDVYRPANTVVVIAGEFDVATVEPLVREYLGGWKHGPTSPVEVPVAPGLPSPATKPRTLVTARPGATQGHLQLACRLPTATPEAEARYDVMAELVGRRIFDQVRARQGASYGFSASTWLGRGGASHLLVDGLVDAPRMAEAAKAVQDTLASFAQGVDEAELARARKRLLSRDAVSFVSSESWVQSLLDARVRGFPAESLAQRPAHLQAVTAEQVKQEFDGCLKRLVVGVVADKDRVQPMLQALSSP</sequence>
<feature type="domain" description="Peptidase M16 C-terminal" evidence="7">
    <location>
        <begin position="201"/>
        <end position="244"/>
    </location>
</feature>
<keyword evidence="3" id="KW-0378">Hydrolase</keyword>
<dbReference type="PANTHER" id="PTHR43690:SF17">
    <property type="entry name" value="PROTEIN YHJJ"/>
    <property type="match status" value="1"/>
</dbReference>
<gene>
    <name evidence="8" type="ORF">SAMN05443572_102150</name>
</gene>
<evidence type="ECO:0000313" key="8">
    <source>
        <dbReference type="EMBL" id="SET40185.1"/>
    </source>
</evidence>
<accession>A0ABY1BZP3</accession>
<dbReference type="GO" id="GO:0006508">
    <property type="term" value="P:proteolysis"/>
    <property type="evidence" value="ECO:0007669"/>
    <property type="project" value="UniProtKB-KW"/>
</dbReference>
<evidence type="ECO:0000259" key="6">
    <source>
        <dbReference type="Pfam" id="PF00675"/>
    </source>
</evidence>
<dbReference type="Gene3D" id="3.30.830.10">
    <property type="entry name" value="Metalloenzyme, LuxS/M16 peptidase-like"/>
    <property type="match status" value="3"/>
</dbReference>
<keyword evidence="5" id="KW-0482">Metalloprotease</keyword>
<dbReference type="InterPro" id="IPR011249">
    <property type="entry name" value="Metalloenz_LuxS/M16"/>
</dbReference>
<dbReference type="InterPro" id="IPR011765">
    <property type="entry name" value="Pept_M16_N"/>
</dbReference>
<keyword evidence="9" id="KW-1185">Reference proteome</keyword>
<dbReference type="GO" id="GO:0008233">
    <property type="term" value="F:peptidase activity"/>
    <property type="evidence" value="ECO:0007669"/>
    <property type="project" value="UniProtKB-KW"/>
</dbReference>
<organism evidence="8 9">
    <name type="scientific">Myxococcus fulvus</name>
    <dbReference type="NCBI Taxonomy" id="33"/>
    <lineage>
        <taxon>Bacteria</taxon>
        <taxon>Pseudomonadati</taxon>
        <taxon>Myxococcota</taxon>
        <taxon>Myxococcia</taxon>
        <taxon>Myxococcales</taxon>
        <taxon>Cystobacterineae</taxon>
        <taxon>Myxococcaceae</taxon>
        <taxon>Myxococcus</taxon>
    </lineage>
</organism>
<proteinExistence type="inferred from homology"/>
<dbReference type="InterPro" id="IPR050626">
    <property type="entry name" value="Peptidase_M16"/>
</dbReference>
<keyword evidence="2 8" id="KW-0645">Protease</keyword>
<evidence type="ECO:0000256" key="2">
    <source>
        <dbReference type="ARBA" id="ARBA00022670"/>
    </source>
</evidence>
<keyword evidence="4" id="KW-0862">Zinc</keyword>
<protein>
    <submittedName>
        <fullName evidence="8">Zinc protease</fullName>
    </submittedName>
</protein>
<reference evidence="8 9" key="1">
    <citation type="submission" date="2016-10" db="EMBL/GenBank/DDBJ databases">
        <authorList>
            <person name="Varghese N."/>
            <person name="Submissions S."/>
        </authorList>
    </citation>
    <scope>NUCLEOTIDE SEQUENCE [LARGE SCALE GENOMIC DNA]</scope>
    <source>
        <strain evidence="8 9">DSM 16525</strain>
    </source>
</reference>
<dbReference type="Pfam" id="PF05193">
    <property type="entry name" value="Peptidase_M16_C"/>
    <property type="match status" value="2"/>
</dbReference>
<evidence type="ECO:0000256" key="1">
    <source>
        <dbReference type="ARBA" id="ARBA00007261"/>
    </source>
</evidence>
<evidence type="ECO:0000259" key="7">
    <source>
        <dbReference type="Pfam" id="PF05193"/>
    </source>
</evidence>
<comment type="similarity">
    <text evidence="1">Belongs to the peptidase M16 family.</text>
</comment>
<evidence type="ECO:0000256" key="3">
    <source>
        <dbReference type="ARBA" id="ARBA00022801"/>
    </source>
</evidence>
<evidence type="ECO:0000256" key="4">
    <source>
        <dbReference type="ARBA" id="ARBA00022833"/>
    </source>
</evidence>
<dbReference type="Pfam" id="PF00675">
    <property type="entry name" value="Peptidase_M16"/>
    <property type="match status" value="1"/>
</dbReference>
<dbReference type="Proteomes" id="UP000183760">
    <property type="component" value="Unassembled WGS sequence"/>
</dbReference>
<dbReference type="InterPro" id="IPR007863">
    <property type="entry name" value="Peptidase_M16_C"/>
</dbReference>
<comment type="caution">
    <text evidence="8">The sequence shown here is derived from an EMBL/GenBank/DDBJ whole genome shotgun (WGS) entry which is preliminary data.</text>
</comment>
<dbReference type="EMBL" id="FOIB01000002">
    <property type="protein sequence ID" value="SET40185.1"/>
    <property type="molecule type" value="Genomic_DNA"/>
</dbReference>
<evidence type="ECO:0000313" key="9">
    <source>
        <dbReference type="Proteomes" id="UP000183760"/>
    </source>
</evidence>
<evidence type="ECO:0000256" key="5">
    <source>
        <dbReference type="ARBA" id="ARBA00023049"/>
    </source>
</evidence>
<feature type="domain" description="Peptidase M16 N-terminal" evidence="6">
    <location>
        <begin position="43"/>
        <end position="193"/>
    </location>
</feature>